<reference evidence="1 2" key="2">
    <citation type="journal article" date="2022" name="Mol. Ecol. Resour.">
        <title>The genomes of chicory, endive, great burdock and yacon provide insights into Asteraceae paleo-polyploidization history and plant inulin production.</title>
        <authorList>
            <person name="Fan W."/>
            <person name="Wang S."/>
            <person name="Wang H."/>
            <person name="Wang A."/>
            <person name="Jiang F."/>
            <person name="Liu H."/>
            <person name="Zhao H."/>
            <person name="Xu D."/>
            <person name="Zhang Y."/>
        </authorList>
    </citation>
    <scope>NUCLEOTIDE SEQUENCE [LARGE SCALE GENOMIC DNA]</scope>
    <source>
        <strain evidence="2">cv. Niubang</strain>
    </source>
</reference>
<dbReference type="Proteomes" id="UP001055879">
    <property type="component" value="Linkage Group LG01"/>
</dbReference>
<evidence type="ECO:0000313" key="2">
    <source>
        <dbReference type="Proteomes" id="UP001055879"/>
    </source>
</evidence>
<name>A0ACB9FMI5_ARCLA</name>
<evidence type="ECO:0000313" key="1">
    <source>
        <dbReference type="EMBL" id="KAI3772055.1"/>
    </source>
</evidence>
<sequence length="67" mass="7724">MDIVDGKKIEFRSNVLLASIESMQYAVTLVTHMNGLTRFPLSLSTIQRNHSQENGLGRINEERRDYE</sequence>
<protein>
    <submittedName>
        <fullName evidence="1">Uncharacterized protein</fullName>
    </submittedName>
</protein>
<dbReference type="EMBL" id="CM042047">
    <property type="protein sequence ID" value="KAI3772055.1"/>
    <property type="molecule type" value="Genomic_DNA"/>
</dbReference>
<proteinExistence type="predicted"/>
<keyword evidence="2" id="KW-1185">Reference proteome</keyword>
<reference evidence="2" key="1">
    <citation type="journal article" date="2022" name="Mol. Ecol. Resour.">
        <title>The genomes of chicory, endive, great burdock and yacon provide insights into Asteraceae palaeo-polyploidization history and plant inulin production.</title>
        <authorList>
            <person name="Fan W."/>
            <person name="Wang S."/>
            <person name="Wang H."/>
            <person name="Wang A."/>
            <person name="Jiang F."/>
            <person name="Liu H."/>
            <person name="Zhao H."/>
            <person name="Xu D."/>
            <person name="Zhang Y."/>
        </authorList>
    </citation>
    <scope>NUCLEOTIDE SEQUENCE [LARGE SCALE GENOMIC DNA]</scope>
    <source>
        <strain evidence="2">cv. Niubang</strain>
    </source>
</reference>
<gene>
    <name evidence="1" type="ORF">L6452_03229</name>
</gene>
<organism evidence="1 2">
    <name type="scientific">Arctium lappa</name>
    <name type="common">Greater burdock</name>
    <name type="synonym">Lappa major</name>
    <dbReference type="NCBI Taxonomy" id="4217"/>
    <lineage>
        <taxon>Eukaryota</taxon>
        <taxon>Viridiplantae</taxon>
        <taxon>Streptophyta</taxon>
        <taxon>Embryophyta</taxon>
        <taxon>Tracheophyta</taxon>
        <taxon>Spermatophyta</taxon>
        <taxon>Magnoliopsida</taxon>
        <taxon>eudicotyledons</taxon>
        <taxon>Gunneridae</taxon>
        <taxon>Pentapetalae</taxon>
        <taxon>asterids</taxon>
        <taxon>campanulids</taxon>
        <taxon>Asterales</taxon>
        <taxon>Asteraceae</taxon>
        <taxon>Carduoideae</taxon>
        <taxon>Cardueae</taxon>
        <taxon>Arctiinae</taxon>
        <taxon>Arctium</taxon>
    </lineage>
</organism>
<accession>A0ACB9FMI5</accession>
<comment type="caution">
    <text evidence="1">The sequence shown here is derived from an EMBL/GenBank/DDBJ whole genome shotgun (WGS) entry which is preliminary data.</text>
</comment>